<dbReference type="Proteomes" id="UP001592530">
    <property type="component" value="Unassembled WGS sequence"/>
</dbReference>
<proteinExistence type="predicted"/>
<evidence type="ECO:0000313" key="1">
    <source>
        <dbReference type="EMBL" id="MFC1434533.1"/>
    </source>
</evidence>
<gene>
    <name evidence="1" type="ORF">ACEZDB_28225</name>
</gene>
<accession>A0ABV6X919</accession>
<reference evidence="1 2" key="1">
    <citation type="submission" date="2024-09" db="EMBL/GenBank/DDBJ databases">
        <authorList>
            <person name="Lee S.D."/>
        </authorList>
    </citation>
    <scope>NUCLEOTIDE SEQUENCE [LARGE SCALE GENOMIC DNA]</scope>
    <source>
        <strain evidence="1 2">N1-3</strain>
    </source>
</reference>
<dbReference type="RefSeq" id="WP_380556987.1">
    <property type="nucleotide sequence ID" value="NZ_JBHEZY010000013.1"/>
</dbReference>
<name>A0ABV6X919_9ACTN</name>
<dbReference type="EMBL" id="JBHEZY010000013">
    <property type="protein sequence ID" value="MFC1434533.1"/>
    <property type="molecule type" value="Genomic_DNA"/>
</dbReference>
<organism evidence="1 2">
    <name type="scientific">Streptacidiphilus alkalitolerans</name>
    <dbReference type="NCBI Taxonomy" id="3342712"/>
    <lineage>
        <taxon>Bacteria</taxon>
        <taxon>Bacillati</taxon>
        <taxon>Actinomycetota</taxon>
        <taxon>Actinomycetes</taxon>
        <taxon>Kitasatosporales</taxon>
        <taxon>Streptomycetaceae</taxon>
        <taxon>Streptacidiphilus</taxon>
    </lineage>
</organism>
<protein>
    <submittedName>
        <fullName evidence="1">Uncharacterized protein</fullName>
    </submittedName>
</protein>
<evidence type="ECO:0000313" key="2">
    <source>
        <dbReference type="Proteomes" id="UP001592530"/>
    </source>
</evidence>
<sequence>MARAISADDVHLLNEDQDLPEPAQAPPAGGAGSLLRAVALQRPVYELAQLMMILDQGDQPAHAQAILTTAATLRPVEDLAALVPLLGDSQAANALHAAAAQRSVEELAELVQQLHNPKDPALTTQQARWRLRH</sequence>
<comment type="caution">
    <text evidence="1">The sequence shown here is derived from an EMBL/GenBank/DDBJ whole genome shotgun (WGS) entry which is preliminary data.</text>
</comment>